<comment type="caution">
    <text evidence="6">The sequence shown here is derived from an EMBL/GenBank/DDBJ whole genome shotgun (WGS) entry which is preliminary data.</text>
</comment>
<keyword evidence="3" id="KW-0560">Oxidoreductase</keyword>
<keyword evidence="2" id="KW-0479">Metal-binding</keyword>
<dbReference type="GO" id="GO:0016491">
    <property type="term" value="F:oxidoreductase activity"/>
    <property type="evidence" value="ECO:0007669"/>
    <property type="project" value="UniProtKB-KW"/>
</dbReference>
<evidence type="ECO:0000256" key="3">
    <source>
        <dbReference type="ARBA" id="ARBA00023002"/>
    </source>
</evidence>
<dbReference type="InterPro" id="IPR039650">
    <property type="entry name" value="HdrA-like"/>
</dbReference>
<evidence type="ECO:0000313" key="6">
    <source>
        <dbReference type="EMBL" id="HBP31313.1"/>
    </source>
</evidence>
<dbReference type="InterPro" id="IPR036188">
    <property type="entry name" value="FAD/NAD-bd_sf"/>
</dbReference>
<protein>
    <submittedName>
        <fullName evidence="6">FAD-dependent oxidoreductase</fullName>
    </submittedName>
</protein>
<keyword evidence="4" id="KW-0408">Iron</keyword>
<evidence type="ECO:0000256" key="1">
    <source>
        <dbReference type="ARBA" id="ARBA00022485"/>
    </source>
</evidence>
<dbReference type="EMBL" id="DOEK01000038">
    <property type="protein sequence ID" value="HBP31313.1"/>
    <property type="molecule type" value="Genomic_DNA"/>
</dbReference>
<sequence>MIDERQQFALEADVLVIGGGAAGVAAAVTAARQKLKVILLERYGFAGGGAVAGLSGTICGLFEARQDPKAGPVRLVYGFAEEFVQRMRARGGLSGPTLYGKTYTLVHDPLKWREVGDELLADSGVQVLYHTVVSDVLMDGGERVAGVVAYTKQGKLRVTAKITIDASGDADVTAMAGLPTYRSLNGVVQNPTMIFRINGVDVKRFLDTYGDNSVLLGPVVEMIQKANASGKYALPRQKIFLFPTPRPDQLLCNCTRILGEDGRDLDPLVAADLTEAEIQGRKQVREYERFFREYLAGCENAYVNDTGVQVGIRQSRQAMGVATLANSDVVKGTKFRSGIARSAWPIEQHAGAIPKLEWLFNDYYEIPYECFVPSAGESLLVAGRCLSAEAEAMASARVTAQCFSYGHAIGHAAALAVHEKVQPRSIDPIAVREAVNRDGAQLD</sequence>
<dbReference type="PANTHER" id="PTHR43498:SF1">
    <property type="entry name" value="COB--COM HETERODISULFIDE REDUCTASE IRON-SULFUR SUBUNIT A"/>
    <property type="match status" value="1"/>
</dbReference>
<evidence type="ECO:0000313" key="7">
    <source>
        <dbReference type="Proteomes" id="UP000264036"/>
    </source>
</evidence>
<dbReference type="SUPFAM" id="SSF51905">
    <property type="entry name" value="FAD/NAD(P)-binding domain"/>
    <property type="match status" value="1"/>
</dbReference>
<name>A0A356LJV6_9BURK</name>
<dbReference type="GO" id="GO:0046872">
    <property type="term" value="F:metal ion binding"/>
    <property type="evidence" value="ECO:0007669"/>
    <property type="project" value="UniProtKB-KW"/>
</dbReference>
<dbReference type="Pfam" id="PF12831">
    <property type="entry name" value="FAD_oxidored"/>
    <property type="match status" value="1"/>
</dbReference>
<evidence type="ECO:0000256" key="5">
    <source>
        <dbReference type="ARBA" id="ARBA00023014"/>
    </source>
</evidence>
<dbReference type="PANTHER" id="PTHR43498">
    <property type="entry name" value="FERREDOXIN:COB-COM HETERODISULFIDE REDUCTASE SUBUNIT A"/>
    <property type="match status" value="1"/>
</dbReference>
<dbReference type="Gene3D" id="3.50.50.60">
    <property type="entry name" value="FAD/NAD(P)-binding domain"/>
    <property type="match status" value="1"/>
</dbReference>
<gene>
    <name evidence="6" type="ORF">DD666_18130</name>
</gene>
<keyword evidence="5" id="KW-0411">Iron-sulfur</keyword>
<organism evidence="6 7">
    <name type="scientific">Advenella kashmirensis</name>
    <dbReference type="NCBI Taxonomy" id="310575"/>
    <lineage>
        <taxon>Bacteria</taxon>
        <taxon>Pseudomonadati</taxon>
        <taxon>Pseudomonadota</taxon>
        <taxon>Betaproteobacteria</taxon>
        <taxon>Burkholderiales</taxon>
        <taxon>Alcaligenaceae</taxon>
    </lineage>
</organism>
<evidence type="ECO:0000256" key="4">
    <source>
        <dbReference type="ARBA" id="ARBA00023004"/>
    </source>
</evidence>
<dbReference type="Proteomes" id="UP000264036">
    <property type="component" value="Unassembled WGS sequence"/>
</dbReference>
<dbReference type="GO" id="GO:0051539">
    <property type="term" value="F:4 iron, 4 sulfur cluster binding"/>
    <property type="evidence" value="ECO:0007669"/>
    <property type="project" value="UniProtKB-KW"/>
</dbReference>
<keyword evidence="1" id="KW-0004">4Fe-4S</keyword>
<accession>A0A356LJV6</accession>
<reference evidence="6 7" key="1">
    <citation type="journal article" date="2018" name="Nat. Biotechnol.">
        <title>A standardized bacterial taxonomy based on genome phylogeny substantially revises the tree of life.</title>
        <authorList>
            <person name="Parks D.H."/>
            <person name="Chuvochina M."/>
            <person name="Waite D.W."/>
            <person name="Rinke C."/>
            <person name="Skarshewski A."/>
            <person name="Chaumeil P.A."/>
            <person name="Hugenholtz P."/>
        </authorList>
    </citation>
    <scope>NUCLEOTIDE SEQUENCE [LARGE SCALE GENOMIC DNA]</scope>
    <source>
        <strain evidence="6">UBA10707</strain>
    </source>
</reference>
<evidence type="ECO:0000256" key="2">
    <source>
        <dbReference type="ARBA" id="ARBA00022723"/>
    </source>
</evidence>
<proteinExistence type="predicted"/>
<dbReference type="AlphaFoldDB" id="A0A356LJV6"/>